<dbReference type="InterPro" id="IPR036388">
    <property type="entry name" value="WH-like_DNA-bd_sf"/>
</dbReference>
<dbReference type="InterPro" id="IPR011990">
    <property type="entry name" value="TPR-like_helical_dom_sf"/>
</dbReference>
<organism evidence="1 2">
    <name type="scientific">Ramlibacter tataouinensis</name>
    <dbReference type="NCBI Taxonomy" id="94132"/>
    <lineage>
        <taxon>Bacteria</taxon>
        <taxon>Pseudomonadati</taxon>
        <taxon>Pseudomonadota</taxon>
        <taxon>Betaproteobacteria</taxon>
        <taxon>Burkholderiales</taxon>
        <taxon>Comamonadaceae</taxon>
        <taxon>Ramlibacter</taxon>
    </lineage>
</organism>
<keyword evidence="2" id="KW-1185">Reference proteome</keyword>
<dbReference type="Gene3D" id="1.25.40.10">
    <property type="entry name" value="Tetratricopeptide repeat domain"/>
    <property type="match status" value="1"/>
</dbReference>
<protein>
    <submittedName>
        <fullName evidence="1">Uncharacterized protein</fullName>
    </submittedName>
</protein>
<gene>
    <name evidence="1" type="ORF">UC35_15905</name>
</gene>
<evidence type="ECO:0000313" key="1">
    <source>
        <dbReference type="EMBL" id="AMO24061.1"/>
    </source>
</evidence>
<dbReference type="EMBL" id="CP010951">
    <property type="protein sequence ID" value="AMO24061.1"/>
    <property type="molecule type" value="Genomic_DNA"/>
</dbReference>
<dbReference type="Gene3D" id="1.10.10.10">
    <property type="entry name" value="Winged helix-like DNA-binding domain superfamily/Winged helix DNA-binding domain"/>
    <property type="match status" value="1"/>
</dbReference>
<dbReference type="AlphaFoldDB" id="A0A127JVW6"/>
<reference evidence="1 2" key="1">
    <citation type="journal article" date="2014" name="Int. J. Syst. Evol. Microbiol.">
        <title>Ramlibacter solisilvae sp. nov., isolated from forest soil, and emended description of the genus Ramlibacter.</title>
        <authorList>
            <person name="Lee H.J."/>
            <person name="Lee S.H."/>
            <person name="Lee S.S."/>
            <person name="Lee J.S."/>
            <person name="Kim Y."/>
            <person name="Kim S.C."/>
            <person name="Jeon C.O."/>
        </authorList>
    </citation>
    <scope>NUCLEOTIDE SEQUENCE [LARGE SCALE GENOMIC DNA]</scope>
    <source>
        <strain evidence="1 2">5-10</strain>
    </source>
</reference>
<name>A0A127JVW6_9BURK</name>
<dbReference type="SUPFAM" id="SSF48452">
    <property type="entry name" value="TPR-like"/>
    <property type="match status" value="1"/>
</dbReference>
<accession>A0A127JVW6</accession>
<proteinExistence type="predicted"/>
<evidence type="ECO:0000313" key="2">
    <source>
        <dbReference type="Proteomes" id="UP000070433"/>
    </source>
</evidence>
<sequence length="327" mass="36442">MVAREELMHVLWPSVVVVDDSINQCVVEVRRALDDGGRQLLQTVPRRGLRLSADLAELPCWPVHTTSAPAAMAVDSLDQAWEALRSLAGVEAVADARRRFESEYMLGRRRVEALNGIALSHVIDVLNRWSASPQWQVGIAREASKEALRLSPRNALAHHARAHVAMLEGFHFEAWAGFRRAVELEPRLAHAHLRMAIIQLELGNAHSARPHIAQALACSRSPKLEAQAQFVRGMVDFHVGREQDSSTHFRAALELNPAAGLAHQWLAVIEALQGREELARQHLEAFGRLSGAHSCASLKATERSRNPVFWQQRTRFYEGLRRAGLPA</sequence>
<dbReference type="Proteomes" id="UP000070433">
    <property type="component" value="Chromosome"/>
</dbReference>